<dbReference type="Pfam" id="PF12013">
    <property type="entry name" value="OrsD"/>
    <property type="match status" value="1"/>
</dbReference>
<dbReference type="InterPro" id="IPR022698">
    <property type="entry name" value="OrsD"/>
</dbReference>
<evidence type="ECO:0000313" key="3">
    <source>
        <dbReference type="Proteomes" id="UP001610446"/>
    </source>
</evidence>
<evidence type="ECO:0000256" key="1">
    <source>
        <dbReference type="SAM" id="MobiDB-lite"/>
    </source>
</evidence>
<proteinExistence type="predicted"/>
<gene>
    <name evidence="2" type="ORF">BJY01DRAFT_252624</name>
</gene>
<protein>
    <recommendedName>
        <fullName evidence="4">C2H2-type domain-containing protein</fullName>
    </recommendedName>
</protein>
<dbReference type="EMBL" id="JBFXLU010000203">
    <property type="protein sequence ID" value="KAL2835500.1"/>
    <property type="molecule type" value="Genomic_DNA"/>
</dbReference>
<sequence length="519" mass="58996">MLQRPWADPARAPGRQPSAGNPPVPGLPVYQGYGCPHCPYITWTPDSVDKHHRGKHRGQDREWGPGRLSVARARARQQARLANWLVSCQRFYLAQARSYFFKVTCTAIDPAAQGARKQEASQVPVLDPHPTEVSPWLELTWWPEYLRGQDLTMVALLGALPDPHEELLLVQLSASVQRLIDQAYHAIRDGQINEFDQVQINTFFRQPSIWNQPIQIRLQPKTYYHYSQVWQRLLAALDRMEEHGHGLVALAAEPIKPDIPVAATQDIPPPTPPTPNLLPRRTVPWKRREDPAMPLQQRCPGCVGQQDKARGEAELARSYTRVAWQQVFPTRKGSHYIHIQYPDGRQSPPPPVEQAQQAMDAMVITWEQARAQHEQQATIQADKAANTNPWLRMTRWARYLDSVHPQDLRQLVEAPAEEEDAEDRVEQARCSAGIHVEAACTKASQSPHRPLQAYMDKASITKHVQPWQQVLAFITRTQANISHASHTSDPGPRGSQREWLGKLPVYGMTPRQRQTWQAL</sequence>
<evidence type="ECO:0008006" key="4">
    <source>
        <dbReference type="Google" id="ProtNLM"/>
    </source>
</evidence>
<accession>A0ABR4J648</accession>
<dbReference type="Proteomes" id="UP001610446">
    <property type="component" value="Unassembled WGS sequence"/>
</dbReference>
<organism evidence="2 3">
    <name type="scientific">Aspergillus pseudoustus</name>
    <dbReference type="NCBI Taxonomy" id="1810923"/>
    <lineage>
        <taxon>Eukaryota</taxon>
        <taxon>Fungi</taxon>
        <taxon>Dikarya</taxon>
        <taxon>Ascomycota</taxon>
        <taxon>Pezizomycotina</taxon>
        <taxon>Eurotiomycetes</taxon>
        <taxon>Eurotiomycetidae</taxon>
        <taxon>Eurotiales</taxon>
        <taxon>Aspergillaceae</taxon>
        <taxon>Aspergillus</taxon>
        <taxon>Aspergillus subgen. Nidulantes</taxon>
    </lineage>
</organism>
<feature type="region of interest" description="Disordered" evidence="1">
    <location>
        <begin position="1"/>
        <end position="25"/>
    </location>
</feature>
<reference evidence="2 3" key="1">
    <citation type="submission" date="2024-07" db="EMBL/GenBank/DDBJ databases">
        <title>Section-level genome sequencing and comparative genomics of Aspergillus sections Usti and Cavernicolus.</title>
        <authorList>
            <consortium name="Lawrence Berkeley National Laboratory"/>
            <person name="Nybo J.L."/>
            <person name="Vesth T.C."/>
            <person name="Theobald S."/>
            <person name="Frisvad J.C."/>
            <person name="Larsen T.O."/>
            <person name="Kjaerboelling I."/>
            <person name="Rothschild-Mancinelli K."/>
            <person name="Lyhne E.K."/>
            <person name="Kogle M.E."/>
            <person name="Barry K."/>
            <person name="Clum A."/>
            <person name="Na H."/>
            <person name="Ledsgaard L."/>
            <person name="Lin J."/>
            <person name="Lipzen A."/>
            <person name="Kuo A."/>
            <person name="Riley R."/>
            <person name="Mondo S."/>
            <person name="Labutti K."/>
            <person name="Haridas S."/>
            <person name="Pangalinan J."/>
            <person name="Salamov A.A."/>
            <person name="Simmons B.A."/>
            <person name="Magnuson J.K."/>
            <person name="Chen J."/>
            <person name="Drula E."/>
            <person name="Henrissat B."/>
            <person name="Wiebenga A."/>
            <person name="Lubbers R.J."/>
            <person name="Gomes A.C."/>
            <person name="Makela M.R."/>
            <person name="Stajich J."/>
            <person name="Grigoriev I.V."/>
            <person name="Mortensen U.H."/>
            <person name="De Vries R.P."/>
            <person name="Baker S.E."/>
            <person name="Andersen M.R."/>
        </authorList>
    </citation>
    <scope>NUCLEOTIDE SEQUENCE [LARGE SCALE GENOMIC DNA]</scope>
    <source>
        <strain evidence="2 3">CBS 123904</strain>
    </source>
</reference>
<name>A0ABR4J648_9EURO</name>
<evidence type="ECO:0000313" key="2">
    <source>
        <dbReference type="EMBL" id="KAL2835500.1"/>
    </source>
</evidence>
<keyword evidence="3" id="KW-1185">Reference proteome</keyword>
<comment type="caution">
    <text evidence="2">The sequence shown here is derived from an EMBL/GenBank/DDBJ whole genome shotgun (WGS) entry which is preliminary data.</text>
</comment>